<reference evidence="1 2" key="1">
    <citation type="journal article" date="2018" name="Evol. Lett.">
        <title>Horizontal gene cluster transfer increased hallucinogenic mushroom diversity.</title>
        <authorList>
            <person name="Reynolds H.T."/>
            <person name="Vijayakumar V."/>
            <person name="Gluck-Thaler E."/>
            <person name="Korotkin H.B."/>
            <person name="Matheny P.B."/>
            <person name="Slot J.C."/>
        </authorList>
    </citation>
    <scope>NUCLEOTIDE SEQUENCE [LARGE SCALE GENOMIC DNA]</scope>
    <source>
        <strain evidence="1 2">2629</strain>
    </source>
</reference>
<comment type="caution">
    <text evidence="1">The sequence shown here is derived from an EMBL/GenBank/DDBJ whole genome shotgun (WGS) entry which is preliminary data.</text>
</comment>
<dbReference type="AlphaFoldDB" id="A0A409YH23"/>
<dbReference type="Gene3D" id="3.30.710.10">
    <property type="entry name" value="Potassium Channel Kv1.1, Chain A"/>
    <property type="match status" value="1"/>
</dbReference>
<organism evidence="1 2">
    <name type="scientific">Panaeolus cyanescens</name>
    <dbReference type="NCBI Taxonomy" id="181874"/>
    <lineage>
        <taxon>Eukaryota</taxon>
        <taxon>Fungi</taxon>
        <taxon>Dikarya</taxon>
        <taxon>Basidiomycota</taxon>
        <taxon>Agaricomycotina</taxon>
        <taxon>Agaricomycetes</taxon>
        <taxon>Agaricomycetidae</taxon>
        <taxon>Agaricales</taxon>
        <taxon>Agaricineae</taxon>
        <taxon>Galeropsidaceae</taxon>
        <taxon>Panaeolus</taxon>
    </lineage>
</organism>
<dbReference type="Proteomes" id="UP000284842">
    <property type="component" value="Unassembled WGS sequence"/>
</dbReference>
<accession>A0A409YH23</accession>
<evidence type="ECO:0000313" key="1">
    <source>
        <dbReference type="EMBL" id="PPR02321.1"/>
    </source>
</evidence>
<dbReference type="EMBL" id="NHTK01001176">
    <property type="protein sequence ID" value="PPR02321.1"/>
    <property type="molecule type" value="Genomic_DNA"/>
</dbReference>
<gene>
    <name evidence="1" type="ORF">CVT24_011665</name>
</gene>
<dbReference type="InterPro" id="IPR011333">
    <property type="entry name" value="SKP1/BTB/POZ_sf"/>
</dbReference>
<keyword evidence="2" id="KW-1185">Reference proteome</keyword>
<sequence>MGSPGIEPIPISEFFYETVYIQVSNELYLIPKEHLNVPDTVFAQMFEDGVPSESSHGREGAHRKNPIVLEGIDPTAFRAFLKAIWKRDQLESSSPEDWANILRLANLWNFKETAKEAKDELFRVHANNAYEMLKLGNEFQVANDLYSVPKEYINIPGTVFAQMFEEGVPSDSSHGLEGTHRKNPIVLQGVDPTAFRGFLKAVWKRDKLKTSSPEEWINILRLAHLWNFRDIKKEAKAKVFNARSNSAFDMLKLGHEFQIKDWVIRGYAILSHPSFMFSIAPLIENGFGDKIAQITRVREALRFYSMQNFQDVHISGAMIRLTFECTSCRSLPPTCTHNDYYDDDHGITCATLEIVTSCRCGEVVYPHRGASLSLDKMSEAVVEYVFKDDLKHFE</sequence>
<evidence type="ECO:0000313" key="2">
    <source>
        <dbReference type="Proteomes" id="UP000284842"/>
    </source>
</evidence>
<dbReference type="PANTHER" id="PTHR47022">
    <property type="entry name" value="BTB AND MATH DOMAIN-CONTAINING PROTEIN 36-RELATED"/>
    <property type="match status" value="1"/>
</dbReference>
<proteinExistence type="predicted"/>
<protein>
    <recommendedName>
        <fullName evidence="3">BTB domain-containing protein</fullName>
    </recommendedName>
</protein>
<dbReference type="InParanoid" id="A0A409YH23"/>
<dbReference type="OrthoDB" id="3193844at2759"/>
<evidence type="ECO:0008006" key="3">
    <source>
        <dbReference type="Google" id="ProtNLM"/>
    </source>
</evidence>
<name>A0A409YH23_9AGAR</name>
<dbReference type="PANTHER" id="PTHR47022:SF1">
    <property type="entry name" value="BTB AND MATH DOMAIN-CONTAINING PROTEIN 36-RELATED"/>
    <property type="match status" value="1"/>
</dbReference>